<dbReference type="OrthoDB" id="3052647at2759"/>
<evidence type="ECO:0000313" key="3">
    <source>
        <dbReference type="Proteomes" id="UP000307440"/>
    </source>
</evidence>
<gene>
    <name evidence="2" type="ORF">FA15DRAFT_744491</name>
</gene>
<feature type="transmembrane region" description="Helical" evidence="1">
    <location>
        <begin position="312"/>
        <end position="334"/>
    </location>
</feature>
<sequence length="453" mass="49301">MASLRAIYLDDTSPEVVYSGEWSDDTDPYTTGSGFVWGGSQHRTVGNASLTFEYSGMFLVIQGRVARIVPEDTSVPATSSWTCEIDGEVVPSRVPEIAGDFNGFSMCILSSPSEGRHTFQLHATASESLPIWIDRLTILPLANATYSGYTAELDPQDSAIQYVNGRWDTTHASNGLVLFMHTAQIGTSLRVDFNGTRVAWLTNHRVNPNQTYVPSRGEYKIDDLPPVAFEIPGRSPETYDPLQQVLFETESLAYGPHRLSVTYLGDSAPLVLAQLWITDGDLFSPTTNHLADIPRLSSDSSESQKASSNPGAIVGGVLGGIGALMLLALAWYLLVFKKRKAGIVGAVIPNRAHEKVAQPQPLMAEAFEWNPSQLMLPAPGGSVAGPSSSYSNSIYGDQSGDSALSEKARLRTQIERQTEGLQPQQIIHQHQDSVVRLHRDANVANVPPTYTRD</sequence>
<keyword evidence="1" id="KW-1133">Transmembrane helix</keyword>
<evidence type="ECO:0000313" key="2">
    <source>
        <dbReference type="EMBL" id="TFK28929.1"/>
    </source>
</evidence>
<reference evidence="2 3" key="1">
    <citation type="journal article" date="2019" name="Nat. Ecol. Evol.">
        <title>Megaphylogeny resolves global patterns of mushroom evolution.</title>
        <authorList>
            <person name="Varga T."/>
            <person name="Krizsan K."/>
            <person name="Foldi C."/>
            <person name="Dima B."/>
            <person name="Sanchez-Garcia M."/>
            <person name="Sanchez-Ramirez S."/>
            <person name="Szollosi G.J."/>
            <person name="Szarkandi J.G."/>
            <person name="Papp V."/>
            <person name="Albert L."/>
            <person name="Andreopoulos W."/>
            <person name="Angelini C."/>
            <person name="Antonin V."/>
            <person name="Barry K.W."/>
            <person name="Bougher N.L."/>
            <person name="Buchanan P."/>
            <person name="Buyck B."/>
            <person name="Bense V."/>
            <person name="Catcheside P."/>
            <person name="Chovatia M."/>
            <person name="Cooper J."/>
            <person name="Damon W."/>
            <person name="Desjardin D."/>
            <person name="Finy P."/>
            <person name="Geml J."/>
            <person name="Haridas S."/>
            <person name="Hughes K."/>
            <person name="Justo A."/>
            <person name="Karasinski D."/>
            <person name="Kautmanova I."/>
            <person name="Kiss B."/>
            <person name="Kocsube S."/>
            <person name="Kotiranta H."/>
            <person name="LaButti K.M."/>
            <person name="Lechner B.E."/>
            <person name="Liimatainen K."/>
            <person name="Lipzen A."/>
            <person name="Lukacs Z."/>
            <person name="Mihaltcheva S."/>
            <person name="Morgado L.N."/>
            <person name="Niskanen T."/>
            <person name="Noordeloos M.E."/>
            <person name="Ohm R.A."/>
            <person name="Ortiz-Santana B."/>
            <person name="Ovrebo C."/>
            <person name="Racz N."/>
            <person name="Riley R."/>
            <person name="Savchenko A."/>
            <person name="Shiryaev A."/>
            <person name="Soop K."/>
            <person name="Spirin V."/>
            <person name="Szebenyi C."/>
            <person name="Tomsovsky M."/>
            <person name="Tulloss R.E."/>
            <person name="Uehling J."/>
            <person name="Grigoriev I.V."/>
            <person name="Vagvolgyi C."/>
            <person name="Papp T."/>
            <person name="Martin F.M."/>
            <person name="Miettinen O."/>
            <person name="Hibbett D.S."/>
            <person name="Nagy L.G."/>
        </authorList>
    </citation>
    <scope>NUCLEOTIDE SEQUENCE [LARGE SCALE GENOMIC DNA]</scope>
    <source>
        <strain evidence="2 3">CBS 121175</strain>
    </source>
</reference>
<dbReference type="STRING" id="230819.A0A5C3L7D8"/>
<evidence type="ECO:0000256" key="1">
    <source>
        <dbReference type="SAM" id="Phobius"/>
    </source>
</evidence>
<dbReference type="AlphaFoldDB" id="A0A5C3L7D8"/>
<protein>
    <submittedName>
        <fullName evidence="2">Uncharacterized protein</fullName>
    </submittedName>
</protein>
<keyword evidence="3" id="KW-1185">Reference proteome</keyword>
<name>A0A5C3L7D8_COPMA</name>
<proteinExistence type="predicted"/>
<keyword evidence="1" id="KW-0812">Transmembrane</keyword>
<dbReference type="Proteomes" id="UP000307440">
    <property type="component" value="Unassembled WGS sequence"/>
</dbReference>
<dbReference type="Gene3D" id="2.60.120.260">
    <property type="entry name" value="Galactose-binding domain-like"/>
    <property type="match status" value="1"/>
</dbReference>
<keyword evidence="1" id="KW-0472">Membrane</keyword>
<accession>A0A5C3L7D8</accession>
<organism evidence="2 3">
    <name type="scientific">Coprinopsis marcescibilis</name>
    <name type="common">Agaric fungus</name>
    <name type="synonym">Psathyrella marcescibilis</name>
    <dbReference type="NCBI Taxonomy" id="230819"/>
    <lineage>
        <taxon>Eukaryota</taxon>
        <taxon>Fungi</taxon>
        <taxon>Dikarya</taxon>
        <taxon>Basidiomycota</taxon>
        <taxon>Agaricomycotina</taxon>
        <taxon>Agaricomycetes</taxon>
        <taxon>Agaricomycetidae</taxon>
        <taxon>Agaricales</taxon>
        <taxon>Agaricineae</taxon>
        <taxon>Psathyrellaceae</taxon>
        <taxon>Coprinopsis</taxon>
    </lineage>
</organism>
<dbReference type="EMBL" id="ML210152">
    <property type="protein sequence ID" value="TFK28929.1"/>
    <property type="molecule type" value="Genomic_DNA"/>
</dbReference>